<dbReference type="AlphaFoldDB" id="A0A379FRY1"/>
<accession>A0A379FRY1</accession>
<dbReference type="InterPro" id="IPR036388">
    <property type="entry name" value="WH-like_DNA-bd_sf"/>
</dbReference>
<name>A0A379FRY1_PRORE</name>
<dbReference type="InterPro" id="IPR000847">
    <property type="entry name" value="LysR_HTH_N"/>
</dbReference>
<dbReference type="RefSeq" id="WP_254178850.1">
    <property type="nucleotide sequence ID" value="NZ_CP077317.1"/>
</dbReference>
<dbReference type="GO" id="GO:0006351">
    <property type="term" value="P:DNA-templated transcription"/>
    <property type="evidence" value="ECO:0007669"/>
    <property type="project" value="TreeGrafter"/>
</dbReference>
<proteinExistence type="inferred from homology"/>
<evidence type="ECO:0000256" key="3">
    <source>
        <dbReference type="ARBA" id="ARBA00023125"/>
    </source>
</evidence>
<organism evidence="6 7">
    <name type="scientific">Providencia rettgeri</name>
    <dbReference type="NCBI Taxonomy" id="587"/>
    <lineage>
        <taxon>Bacteria</taxon>
        <taxon>Pseudomonadati</taxon>
        <taxon>Pseudomonadota</taxon>
        <taxon>Gammaproteobacteria</taxon>
        <taxon>Enterobacterales</taxon>
        <taxon>Morganellaceae</taxon>
        <taxon>Providencia</taxon>
    </lineage>
</organism>
<dbReference type="PROSITE" id="PS50931">
    <property type="entry name" value="HTH_LYSR"/>
    <property type="match status" value="1"/>
</dbReference>
<dbReference type="FunFam" id="1.10.10.10:FF:000001">
    <property type="entry name" value="LysR family transcriptional regulator"/>
    <property type="match status" value="1"/>
</dbReference>
<gene>
    <name evidence="6" type="primary">dmlR_4</name>
    <name evidence="6" type="ORF">NCTC11801_02333</name>
</gene>
<dbReference type="PANTHER" id="PTHR30537:SF5">
    <property type="entry name" value="HTH-TYPE TRANSCRIPTIONAL ACTIVATOR TTDR-RELATED"/>
    <property type="match status" value="1"/>
</dbReference>
<dbReference type="GeneID" id="93673220"/>
<dbReference type="CDD" id="cd08422">
    <property type="entry name" value="PBP2_CrgA_like"/>
    <property type="match status" value="1"/>
</dbReference>
<keyword evidence="4" id="KW-0804">Transcription</keyword>
<evidence type="ECO:0000256" key="2">
    <source>
        <dbReference type="ARBA" id="ARBA00023015"/>
    </source>
</evidence>
<dbReference type="Pfam" id="PF03466">
    <property type="entry name" value="LysR_substrate"/>
    <property type="match status" value="1"/>
</dbReference>
<dbReference type="Proteomes" id="UP000254208">
    <property type="component" value="Unassembled WGS sequence"/>
</dbReference>
<keyword evidence="3" id="KW-0238">DNA-binding</keyword>
<dbReference type="InterPro" id="IPR005119">
    <property type="entry name" value="LysR_subst-bd"/>
</dbReference>
<keyword evidence="2" id="KW-0805">Transcription regulation</keyword>
<dbReference type="PANTHER" id="PTHR30537">
    <property type="entry name" value="HTH-TYPE TRANSCRIPTIONAL REGULATOR"/>
    <property type="match status" value="1"/>
</dbReference>
<dbReference type="Gene3D" id="3.40.190.290">
    <property type="match status" value="1"/>
</dbReference>
<feature type="domain" description="HTH lysR-type" evidence="5">
    <location>
        <begin position="10"/>
        <end position="67"/>
    </location>
</feature>
<dbReference type="GO" id="GO:0003700">
    <property type="term" value="F:DNA-binding transcription factor activity"/>
    <property type="evidence" value="ECO:0007669"/>
    <property type="project" value="InterPro"/>
</dbReference>
<dbReference type="Gene3D" id="1.10.10.10">
    <property type="entry name" value="Winged helix-like DNA-binding domain superfamily/Winged helix DNA-binding domain"/>
    <property type="match status" value="1"/>
</dbReference>
<evidence type="ECO:0000256" key="1">
    <source>
        <dbReference type="ARBA" id="ARBA00009437"/>
    </source>
</evidence>
<evidence type="ECO:0000313" key="6">
    <source>
        <dbReference type="EMBL" id="SUC31382.1"/>
    </source>
</evidence>
<dbReference type="InterPro" id="IPR058163">
    <property type="entry name" value="LysR-type_TF_proteobact-type"/>
</dbReference>
<evidence type="ECO:0000259" key="5">
    <source>
        <dbReference type="PROSITE" id="PS50931"/>
    </source>
</evidence>
<protein>
    <submittedName>
        <fullName evidence="6">D-malate degradation protein R</fullName>
    </submittedName>
</protein>
<comment type="similarity">
    <text evidence="1">Belongs to the LysR transcriptional regulatory family.</text>
</comment>
<dbReference type="EMBL" id="UGTZ01000001">
    <property type="protein sequence ID" value="SUC31382.1"/>
    <property type="molecule type" value="Genomic_DNA"/>
</dbReference>
<dbReference type="Pfam" id="PF00126">
    <property type="entry name" value="HTH_1"/>
    <property type="match status" value="1"/>
</dbReference>
<dbReference type="SUPFAM" id="SSF53850">
    <property type="entry name" value="Periplasmic binding protein-like II"/>
    <property type="match status" value="1"/>
</dbReference>
<dbReference type="GO" id="GO:0043565">
    <property type="term" value="F:sequence-specific DNA binding"/>
    <property type="evidence" value="ECO:0007669"/>
    <property type="project" value="TreeGrafter"/>
</dbReference>
<reference evidence="6 7" key="1">
    <citation type="submission" date="2018-06" db="EMBL/GenBank/DDBJ databases">
        <authorList>
            <consortium name="Pathogen Informatics"/>
            <person name="Doyle S."/>
        </authorList>
    </citation>
    <scope>NUCLEOTIDE SEQUENCE [LARGE SCALE GENOMIC DNA]</scope>
    <source>
        <strain evidence="6 7">NCTC11801</strain>
    </source>
</reference>
<sequence length="307" mass="34920">MSNPASLVMDNLLDLKVFVDVVETLSFTKSAERLALSRSAIGKCIGRLEHRLQTRLLHRTTRSIHLSDEGQVVYESAINILQEIEKVENTLSQGQQQPKGLLRITVPVVFGKRFILPLAQRYLAQWEQVEVDVDFNDDYCNIVRDGFDIAIRIGGMDDNRLVRKVLAPHRLITCASPEYLQQRGVPVNPQALQYHSMLVFRHRGYNVSWKFKINGHLQNYPAQGRLVLNDTEAILAAAIEGQGVCQLGAFLVSEEIKKGRLVPVLTEFSLPESPICALYPTKRYLPPKVREFLALIDEYWQGRAIWE</sequence>
<dbReference type="SUPFAM" id="SSF46785">
    <property type="entry name" value="Winged helix' DNA-binding domain"/>
    <property type="match status" value="1"/>
</dbReference>
<evidence type="ECO:0000256" key="4">
    <source>
        <dbReference type="ARBA" id="ARBA00023163"/>
    </source>
</evidence>
<evidence type="ECO:0000313" key="7">
    <source>
        <dbReference type="Proteomes" id="UP000254208"/>
    </source>
</evidence>
<dbReference type="InterPro" id="IPR036390">
    <property type="entry name" value="WH_DNA-bd_sf"/>
</dbReference>